<accession>A0A1N7FFF5</accession>
<evidence type="ECO:0000256" key="1">
    <source>
        <dbReference type="SAM" id="Phobius"/>
    </source>
</evidence>
<dbReference type="AlphaFoldDB" id="A0A1N7FFF5"/>
<feature type="transmembrane region" description="Helical" evidence="1">
    <location>
        <begin position="51"/>
        <end position="81"/>
    </location>
</feature>
<dbReference type="Proteomes" id="UP000186914">
    <property type="component" value="Unassembled WGS sequence"/>
</dbReference>
<keyword evidence="1" id="KW-0472">Membrane</keyword>
<keyword evidence="1" id="KW-1133">Transmembrane helix</keyword>
<dbReference type="EMBL" id="FTNO01000008">
    <property type="protein sequence ID" value="SIR98965.1"/>
    <property type="molecule type" value="Genomic_DNA"/>
</dbReference>
<sequence>MLIDTMAFPDSFFVVLGMAWLIALIVSYGGYRTGRMTSKRAKQGMGMSLIWILFVVLRLIGDLLVVSLAIVLTVAGLYLLYFHDWNEPAEIN</sequence>
<gene>
    <name evidence="2" type="ORF">SAMN05421858_5031</name>
</gene>
<proteinExistence type="predicted"/>
<organism evidence="2 3">
    <name type="scientific">Haladaptatus litoreus</name>
    <dbReference type="NCBI Taxonomy" id="553468"/>
    <lineage>
        <taxon>Archaea</taxon>
        <taxon>Methanobacteriati</taxon>
        <taxon>Methanobacteriota</taxon>
        <taxon>Stenosarchaea group</taxon>
        <taxon>Halobacteria</taxon>
        <taxon>Halobacteriales</taxon>
        <taxon>Haladaptataceae</taxon>
        <taxon>Haladaptatus</taxon>
    </lineage>
</organism>
<protein>
    <submittedName>
        <fullName evidence="2">Uncharacterized protein</fullName>
    </submittedName>
</protein>
<evidence type="ECO:0000313" key="3">
    <source>
        <dbReference type="Proteomes" id="UP000186914"/>
    </source>
</evidence>
<feature type="transmembrane region" description="Helical" evidence="1">
    <location>
        <begin position="12"/>
        <end position="31"/>
    </location>
</feature>
<evidence type="ECO:0000313" key="2">
    <source>
        <dbReference type="EMBL" id="SIR98965.1"/>
    </source>
</evidence>
<name>A0A1N7FFF5_9EURY</name>
<keyword evidence="3" id="KW-1185">Reference proteome</keyword>
<reference evidence="3" key="1">
    <citation type="submission" date="2017-01" db="EMBL/GenBank/DDBJ databases">
        <authorList>
            <person name="Varghese N."/>
            <person name="Submissions S."/>
        </authorList>
    </citation>
    <scope>NUCLEOTIDE SEQUENCE [LARGE SCALE GENOMIC DNA]</scope>
    <source>
        <strain evidence="3">CGMCC 1.7737</strain>
    </source>
</reference>
<keyword evidence="1" id="KW-0812">Transmembrane</keyword>